<evidence type="ECO:0000259" key="5">
    <source>
        <dbReference type="Pfam" id="PF13354"/>
    </source>
</evidence>
<name>A0ABX2AQY6_9BACT</name>
<gene>
    <name evidence="6" type="primary">bla</name>
    <name evidence="6" type="ORF">HPS55_02040</name>
</gene>
<dbReference type="InterPro" id="IPR000871">
    <property type="entry name" value="Beta-lactam_class-A"/>
</dbReference>
<feature type="chain" id="PRO_5046403920" description="beta-lactamase" evidence="4">
    <location>
        <begin position="19"/>
        <end position="296"/>
    </location>
</feature>
<protein>
    <recommendedName>
        <fullName evidence="3">beta-lactamase</fullName>
        <ecNumber evidence="3">3.5.2.6</ecNumber>
    </recommendedName>
</protein>
<evidence type="ECO:0000313" key="6">
    <source>
        <dbReference type="EMBL" id="NPE13122.1"/>
    </source>
</evidence>
<sequence length="296" mass="32730">MRKTFLILLVLIPLGSVAQSLQRQIENIIAGRDAEVGVAVIISGRDIVTVNNERRYPMMSVMKFHQSLYVADWLSRRGLPVDTMIHVGLEEMRPGTWSPMRDEYPDGEVGLTVAELLRYTLQQSDNNACDVLFDRTGGPAATDRYMRSLGIDGFSISATEDDMHTDVSRCMDNYTTPLAAAQLVERFVAMRDSRHGVLDYIWEMMTQCATGTGRLPAPFKGIPAVIAHKTGTGDRDSRGKLIGINDVGHVILPDGRHYSIAVFVNESSGDMASTEKIIADISGVVYEYVVKMASLR</sequence>
<keyword evidence="4" id="KW-0732">Signal</keyword>
<feature type="domain" description="Beta-lactamase class A catalytic" evidence="5">
    <location>
        <begin position="47"/>
        <end position="264"/>
    </location>
</feature>
<dbReference type="PRINTS" id="PR00118">
    <property type="entry name" value="BLACTAMASEA"/>
</dbReference>
<dbReference type="PANTHER" id="PTHR35333">
    <property type="entry name" value="BETA-LACTAMASE"/>
    <property type="match status" value="1"/>
</dbReference>
<feature type="signal peptide" evidence="4">
    <location>
        <begin position="1"/>
        <end position="18"/>
    </location>
</feature>
<dbReference type="Proteomes" id="UP001193734">
    <property type="component" value="Unassembled WGS sequence"/>
</dbReference>
<dbReference type="Pfam" id="PF13354">
    <property type="entry name" value="Beta-lactamase2"/>
    <property type="match status" value="1"/>
</dbReference>
<dbReference type="GeneID" id="82156536"/>
<dbReference type="Gene3D" id="3.40.710.10">
    <property type="entry name" value="DD-peptidase/beta-lactamase superfamily"/>
    <property type="match status" value="1"/>
</dbReference>
<comment type="caution">
    <text evidence="6">The sequence shown here is derived from an EMBL/GenBank/DDBJ whole genome shotgun (WGS) entry which is preliminary data.</text>
</comment>
<reference evidence="6 7" key="1">
    <citation type="submission" date="2020-05" db="EMBL/GenBank/DDBJ databases">
        <title>Distinct polysaccharide utilization as determinants for interspecies competition between intestinal Prevotella spp.</title>
        <authorList>
            <person name="Galvez E.J.C."/>
            <person name="Iljazovic A."/>
            <person name="Strowig T."/>
        </authorList>
    </citation>
    <scope>NUCLEOTIDE SEQUENCE [LARGE SCALE GENOMIC DNA]</scope>
    <source>
        <strain evidence="6 7">PROD</strain>
    </source>
</reference>
<evidence type="ECO:0000256" key="3">
    <source>
        <dbReference type="ARBA" id="ARBA00012865"/>
    </source>
</evidence>
<dbReference type="RefSeq" id="WP_172176690.1">
    <property type="nucleotide sequence ID" value="NZ_CASGIA010000001.1"/>
</dbReference>
<evidence type="ECO:0000256" key="1">
    <source>
        <dbReference type="ARBA" id="ARBA00001526"/>
    </source>
</evidence>
<dbReference type="SUPFAM" id="SSF56601">
    <property type="entry name" value="beta-lactamase/transpeptidase-like"/>
    <property type="match status" value="1"/>
</dbReference>
<dbReference type="NCBIfam" id="NF033103">
    <property type="entry name" value="bla_class_A"/>
    <property type="match status" value="1"/>
</dbReference>
<dbReference type="PANTHER" id="PTHR35333:SF3">
    <property type="entry name" value="BETA-LACTAMASE-TYPE TRANSPEPTIDASE FOLD CONTAINING PROTEIN"/>
    <property type="match status" value="1"/>
</dbReference>
<dbReference type="EMBL" id="JABKKE010000002">
    <property type="protein sequence ID" value="NPE13122.1"/>
    <property type="molecule type" value="Genomic_DNA"/>
</dbReference>
<comment type="catalytic activity">
    <reaction evidence="1">
        <text>a beta-lactam + H2O = a substituted beta-amino acid</text>
        <dbReference type="Rhea" id="RHEA:20401"/>
        <dbReference type="ChEBI" id="CHEBI:15377"/>
        <dbReference type="ChEBI" id="CHEBI:35627"/>
        <dbReference type="ChEBI" id="CHEBI:140347"/>
        <dbReference type="EC" id="3.5.2.6"/>
    </reaction>
</comment>
<dbReference type="EC" id="3.5.2.6" evidence="3"/>
<evidence type="ECO:0000313" key="7">
    <source>
        <dbReference type="Proteomes" id="UP001193734"/>
    </source>
</evidence>
<dbReference type="InterPro" id="IPR012338">
    <property type="entry name" value="Beta-lactam/transpept-like"/>
</dbReference>
<evidence type="ECO:0000256" key="2">
    <source>
        <dbReference type="ARBA" id="ARBA00009009"/>
    </source>
</evidence>
<keyword evidence="7" id="KW-1185">Reference proteome</keyword>
<organism evidence="6 7">
    <name type="scientific">Xylanibacter rodentium</name>
    <dbReference type="NCBI Taxonomy" id="2736289"/>
    <lineage>
        <taxon>Bacteria</taxon>
        <taxon>Pseudomonadati</taxon>
        <taxon>Bacteroidota</taxon>
        <taxon>Bacteroidia</taxon>
        <taxon>Bacteroidales</taxon>
        <taxon>Prevotellaceae</taxon>
        <taxon>Xylanibacter</taxon>
    </lineage>
</organism>
<accession>A0ABX2AQY6</accession>
<comment type="similarity">
    <text evidence="2">Belongs to the class-A beta-lactamase family.</text>
</comment>
<dbReference type="InterPro" id="IPR045155">
    <property type="entry name" value="Beta-lactam_cat"/>
</dbReference>
<proteinExistence type="inferred from homology"/>
<evidence type="ECO:0000256" key="4">
    <source>
        <dbReference type="SAM" id="SignalP"/>
    </source>
</evidence>